<evidence type="ECO:0000259" key="2">
    <source>
        <dbReference type="Pfam" id="PF04773"/>
    </source>
</evidence>
<reference evidence="4 5" key="1">
    <citation type="submission" date="2019-02" db="EMBL/GenBank/DDBJ databases">
        <title>Pedobacter sp. RP-3-8 sp. nov., isolated from Arctic soil.</title>
        <authorList>
            <person name="Dahal R.H."/>
        </authorList>
    </citation>
    <scope>NUCLEOTIDE SEQUENCE [LARGE SCALE GENOMIC DNA]</scope>
    <source>
        <strain evidence="4 5">RP-3-8</strain>
    </source>
</reference>
<dbReference type="OrthoDB" id="934696at2"/>
<evidence type="ECO:0000313" key="4">
    <source>
        <dbReference type="EMBL" id="TCC99136.1"/>
    </source>
</evidence>
<evidence type="ECO:0000256" key="1">
    <source>
        <dbReference type="SAM" id="Phobius"/>
    </source>
</evidence>
<dbReference type="PANTHER" id="PTHR30273:SF2">
    <property type="entry name" value="PROTEIN FECR"/>
    <property type="match status" value="1"/>
</dbReference>
<feature type="transmembrane region" description="Helical" evidence="1">
    <location>
        <begin position="74"/>
        <end position="93"/>
    </location>
</feature>
<protein>
    <submittedName>
        <fullName evidence="4">DUF4974 domain-containing protein</fullName>
    </submittedName>
</protein>
<name>A0A4V2MKR4_9SPHI</name>
<dbReference type="EMBL" id="SJSM01000001">
    <property type="protein sequence ID" value="TCC99136.1"/>
    <property type="molecule type" value="Genomic_DNA"/>
</dbReference>
<feature type="domain" description="Protein FecR C-terminal" evidence="3">
    <location>
        <begin position="269"/>
        <end position="337"/>
    </location>
</feature>
<dbReference type="InterPro" id="IPR012373">
    <property type="entry name" value="Ferrdict_sens_TM"/>
</dbReference>
<dbReference type="PIRSF" id="PIRSF018266">
    <property type="entry name" value="FecR"/>
    <property type="match status" value="1"/>
</dbReference>
<dbReference type="AlphaFoldDB" id="A0A4V2MKR4"/>
<dbReference type="Gene3D" id="3.55.50.30">
    <property type="match status" value="1"/>
</dbReference>
<dbReference type="RefSeq" id="WP_131606048.1">
    <property type="nucleotide sequence ID" value="NZ_SJSM01000001.1"/>
</dbReference>
<dbReference type="Gene3D" id="2.60.120.1440">
    <property type="match status" value="1"/>
</dbReference>
<keyword evidence="5" id="KW-1185">Reference proteome</keyword>
<keyword evidence="1" id="KW-1133">Transmembrane helix</keyword>
<dbReference type="Pfam" id="PF16344">
    <property type="entry name" value="FecR_C"/>
    <property type="match status" value="1"/>
</dbReference>
<dbReference type="Proteomes" id="UP000291117">
    <property type="component" value="Unassembled WGS sequence"/>
</dbReference>
<dbReference type="Pfam" id="PF04773">
    <property type="entry name" value="FecR"/>
    <property type="match status" value="1"/>
</dbReference>
<dbReference type="InterPro" id="IPR006860">
    <property type="entry name" value="FecR"/>
</dbReference>
<keyword evidence="1" id="KW-0812">Transmembrane</keyword>
<comment type="caution">
    <text evidence="4">The sequence shown here is derived from an EMBL/GenBank/DDBJ whole genome shotgun (WGS) entry which is preliminary data.</text>
</comment>
<keyword evidence="1" id="KW-0472">Membrane</keyword>
<dbReference type="InterPro" id="IPR032508">
    <property type="entry name" value="FecR_C"/>
</dbReference>
<evidence type="ECO:0000313" key="5">
    <source>
        <dbReference type="Proteomes" id="UP000291117"/>
    </source>
</evidence>
<organism evidence="4 5">
    <name type="scientific">Pedobacter hiemivivus</name>
    <dbReference type="NCBI Taxonomy" id="2530454"/>
    <lineage>
        <taxon>Bacteria</taxon>
        <taxon>Pseudomonadati</taxon>
        <taxon>Bacteroidota</taxon>
        <taxon>Sphingobacteriia</taxon>
        <taxon>Sphingobacteriales</taxon>
        <taxon>Sphingobacteriaceae</taxon>
        <taxon>Pedobacter</taxon>
    </lineage>
</organism>
<evidence type="ECO:0000259" key="3">
    <source>
        <dbReference type="Pfam" id="PF16344"/>
    </source>
</evidence>
<sequence length="339" mass="38568">MTPEKAALEQLINKYLEGNCTPEEKEVLFSWIEQSDLIENPLISDKTGLLLKERIDKANAQKNKKHQLSWWRPAMYAAASIFFAAVLGSLYYFSDRNNIVEKRSGQLAVQTKKHTINFYNITNQGKKAHLLKLEDGSTVLLQSKSTLLWEVPFRLERRKVELHGKAFFKIAKDKMRPFDVLSGNITTTALGTSFWVDQNMKGGNVKIKLITGKVVITDHRSERQKILGYLSPGQQLSYDINKGTSVLSNSLRKQVKRADSELHNATSPLIFAQTPMNKVLDKIQNYYKVKIKYNPEDVRSMAFYGNYNLQDNVELILKTITVSNGLTLTKSGDTFLISK</sequence>
<proteinExistence type="predicted"/>
<accession>A0A4V2MKR4</accession>
<dbReference type="PANTHER" id="PTHR30273">
    <property type="entry name" value="PERIPLASMIC SIGNAL SENSOR AND SIGMA FACTOR ACTIVATOR FECR-RELATED"/>
    <property type="match status" value="1"/>
</dbReference>
<dbReference type="GO" id="GO:0016989">
    <property type="term" value="F:sigma factor antagonist activity"/>
    <property type="evidence" value="ECO:0007669"/>
    <property type="project" value="TreeGrafter"/>
</dbReference>
<feature type="domain" description="FecR protein" evidence="2">
    <location>
        <begin position="123"/>
        <end position="214"/>
    </location>
</feature>
<gene>
    <name evidence="4" type="ORF">EZ444_00170</name>
</gene>